<evidence type="ECO:0000256" key="3">
    <source>
        <dbReference type="ARBA" id="ARBA00022729"/>
    </source>
</evidence>
<dbReference type="AlphaFoldDB" id="A0A1E5XVU8"/>
<organism evidence="6 7">
    <name type="scientific">Devosia insulae DS-56</name>
    <dbReference type="NCBI Taxonomy" id="1116389"/>
    <lineage>
        <taxon>Bacteria</taxon>
        <taxon>Pseudomonadati</taxon>
        <taxon>Pseudomonadota</taxon>
        <taxon>Alphaproteobacteria</taxon>
        <taxon>Hyphomicrobiales</taxon>
        <taxon>Devosiaceae</taxon>
        <taxon>Devosia</taxon>
    </lineage>
</organism>
<protein>
    <submittedName>
        <fullName evidence="6">Peptide ABC transporter substrate-binding protein</fullName>
    </submittedName>
</protein>
<keyword evidence="7" id="KW-1185">Reference proteome</keyword>
<reference evidence="6 7" key="1">
    <citation type="journal article" date="2015" name="Genome Announc.">
        <title>Genome Assemblies of Three Soil-Associated Devosia species: D. insulae, D. limi, and D. soli.</title>
        <authorList>
            <person name="Hassan Y.I."/>
            <person name="Lepp D."/>
            <person name="Zhou T."/>
        </authorList>
    </citation>
    <scope>NUCLEOTIDE SEQUENCE [LARGE SCALE GENOMIC DNA]</scope>
    <source>
        <strain evidence="6 7">DS-56</strain>
    </source>
</reference>
<dbReference type="InterPro" id="IPR039424">
    <property type="entry name" value="SBP_5"/>
</dbReference>
<evidence type="ECO:0000313" key="7">
    <source>
        <dbReference type="Proteomes" id="UP000095463"/>
    </source>
</evidence>
<comment type="subcellular location">
    <subcellularLocation>
        <location evidence="1">Periplasm</location>
    </subcellularLocation>
</comment>
<comment type="caution">
    <text evidence="6">The sequence shown here is derived from an EMBL/GenBank/DDBJ whole genome shotgun (WGS) entry which is preliminary data.</text>
</comment>
<dbReference type="InterPro" id="IPR030678">
    <property type="entry name" value="Peptide/Ni-bd"/>
</dbReference>
<keyword evidence="3 4" id="KW-0732">Signal</keyword>
<feature type="domain" description="Solute-binding protein family 5" evidence="5">
    <location>
        <begin position="78"/>
        <end position="450"/>
    </location>
</feature>
<dbReference type="SUPFAM" id="SSF53850">
    <property type="entry name" value="Periplasmic binding protein-like II"/>
    <property type="match status" value="1"/>
</dbReference>
<accession>A0A1E5XVU8</accession>
<dbReference type="PROSITE" id="PS01040">
    <property type="entry name" value="SBP_BACTERIAL_5"/>
    <property type="match status" value="1"/>
</dbReference>
<dbReference type="PANTHER" id="PTHR30290">
    <property type="entry name" value="PERIPLASMIC BINDING COMPONENT OF ABC TRANSPORTER"/>
    <property type="match status" value="1"/>
</dbReference>
<dbReference type="GO" id="GO:0043190">
    <property type="term" value="C:ATP-binding cassette (ABC) transporter complex"/>
    <property type="evidence" value="ECO:0007669"/>
    <property type="project" value="InterPro"/>
</dbReference>
<feature type="signal peptide" evidence="4">
    <location>
        <begin position="1"/>
        <end position="28"/>
    </location>
</feature>
<gene>
    <name evidence="6" type="ORF">VW23_010165</name>
</gene>
<feature type="chain" id="PRO_5009190602" evidence="4">
    <location>
        <begin position="29"/>
        <end position="557"/>
    </location>
</feature>
<evidence type="ECO:0000256" key="2">
    <source>
        <dbReference type="ARBA" id="ARBA00005695"/>
    </source>
</evidence>
<dbReference type="PANTHER" id="PTHR30290:SF38">
    <property type="entry name" value="D,D-DIPEPTIDE-BINDING PERIPLASMIC PROTEIN DDPA-RELATED"/>
    <property type="match status" value="1"/>
</dbReference>
<dbReference type="Gene3D" id="3.10.105.10">
    <property type="entry name" value="Dipeptide-binding Protein, Domain 3"/>
    <property type="match status" value="1"/>
</dbReference>
<evidence type="ECO:0000256" key="1">
    <source>
        <dbReference type="ARBA" id="ARBA00004418"/>
    </source>
</evidence>
<evidence type="ECO:0000256" key="4">
    <source>
        <dbReference type="SAM" id="SignalP"/>
    </source>
</evidence>
<dbReference type="Gene3D" id="3.90.76.10">
    <property type="entry name" value="Dipeptide-binding Protein, Domain 1"/>
    <property type="match status" value="1"/>
</dbReference>
<dbReference type="GO" id="GO:0030288">
    <property type="term" value="C:outer membrane-bounded periplasmic space"/>
    <property type="evidence" value="ECO:0007669"/>
    <property type="project" value="TreeGrafter"/>
</dbReference>
<dbReference type="Gene3D" id="3.40.190.10">
    <property type="entry name" value="Periplasmic binding protein-like II"/>
    <property type="match status" value="1"/>
</dbReference>
<dbReference type="EMBL" id="LAJE02000059">
    <property type="protein sequence ID" value="OEO32712.1"/>
    <property type="molecule type" value="Genomic_DNA"/>
</dbReference>
<sequence length="557" mass="61906">MKRRLEVLKSKLFAATALALAMTAPVSAQVVLTVSSEQTTTYVRNFNPFNQTSARATTKDFIYEPLAIFNRLAGAKWEYRLAESFELADDLKSITFVLRDGLKWSDGQPLTADDVVFTYDNLKKFPALDFNSVGKLMESVEKLDARTVRFNLIQPNSLVATTIVAMPIVPQHIWKDVADPVTFTNENPVGSGPMTEITRFTPQVYEQCRNPNYWDAASLHVDCIRMPQLADNPQVLAALVDGTLDWATSFVPDIDNTFVAKDPVNNHYWFLPSSLVAFTLNLESPDANNKKAFNDVNFRRAVSMLIDRQSIIDIAGYGYPVINEDPAMLGSFYKAFGNPEVVTQFGQYGKFDLEAGKALLEQSGYVDKDGDGFRDNADGTPIAIDIEIPNGWTDWIDAVQIAIESLKQGGLNVKMSTPEESVWASDLIDAKYSMSLNAIASAANPYFPYIRSFNPADFGKSRTSAQRWTDPEVVEMLNKYTQVKDPAEQKSIMDAIQLKVAAAMPVIPVYNSPSFYQYSTKRFTGWANAENPITSPVVSNANPGRLLQLLALRPVAQ</sequence>
<proteinExistence type="inferred from homology"/>
<dbReference type="GO" id="GO:1904680">
    <property type="term" value="F:peptide transmembrane transporter activity"/>
    <property type="evidence" value="ECO:0007669"/>
    <property type="project" value="TreeGrafter"/>
</dbReference>
<dbReference type="GO" id="GO:0042938">
    <property type="term" value="P:dipeptide transport"/>
    <property type="evidence" value="ECO:0007669"/>
    <property type="project" value="TreeGrafter"/>
</dbReference>
<name>A0A1E5XVU8_9HYPH</name>
<dbReference type="PIRSF" id="PIRSF002741">
    <property type="entry name" value="MppA"/>
    <property type="match status" value="1"/>
</dbReference>
<dbReference type="Pfam" id="PF00496">
    <property type="entry name" value="SBP_bac_5"/>
    <property type="match status" value="1"/>
</dbReference>
<dbReference type="InterPro" id="IPR000914">
    <property type="entry name" value="SBP_5_dom"/>
</dbReference>
<dbReference type="InterPro" id="IPR023765">
    <property type="entry name" value="SBP_5_CS"/>
</dbReference>
<evidence type="ECO:0000313" key="6">
    <source>
        <dbReference type="EMBL" id="OEO32712.1"/>
    </source>
</evidence>
<dbReference type="CDD" id="cd08509">
    <property type="entry name" value="PBP2_TmCBP_oligosaccharides_like"/>
    <property type="match status" value="1"/>
</dbReference>
<dbReference type="Proteomes" id="UP000095463">
    <property type="component" value="Unassembled WGS sequence"/>
</dbReference>
<comment type="similarity">
    <text evidence="2">Belongs to the bacterial solute-binding protein 5 family.</text>
</comment>
<evidence type="ECO:0000259" key="5">
    <source>
        <dbReference type="Pfam" id="PF00496"/>
    </source>
</evidence>